<feature type="compositionally biased region" description="Basic and acidic residues" evidence="1">
    <location>
        <begin position="172"/>
        <end position="188"/>
    </location>
</feature>
<keyword evidence="2" id="KW-0472">Membrane</keyword>
<evidence type="ECO:0008006" key="5">
    <source>
        <dbReference type="Google" id="ProtNLM"/>
    </source>
</evidence>
<feature type="compositionally biased region" description="Low complexity" evidence="1">
    <location>
        <begin position="40"/>
        <end position="49"/>
    </location>
</feature>
<dbReference type="EMBL" id="JANCPR020000041">
    <property type="protein sequence ID" value="MDJ1136491.1"/>
    <property type="molecule type" value="Genomic_DNA"/>
</dbReference>
<reference evidence="3 4" key="1">
    <citation type="submission" date="2023-05" db="EMBL/GenBank/DDBJ databases">
        <title>Streptantibioticus silvisoli sp. nov., acidotolerant actinomycetes 1 from pine litter.</title>
        <authorList>
            <person name="Swiecimska M."/>
            <person name="Golinska P."/>
            <person name="Sangal V."/>
            <person name="Wachnowicz B."/>
            <person name="Goodfellow M."/>
        </authorList>
    </citation>
    <scope>NUCLEOTIDE SEQUENCE [LARGE SCALE GENOMIC DNA]</scope>
    <source>
        <strain evidence="3 4">DSM 42109</strain>
    </source>
</reference>
<comment type="caution">
    <text evidence="3">The sequence shown here is derived from an EMBL/GenBank/DDBJ whole genome shotgun (WGS) entry which is preliminary data.</text>
</comment>
<keyword evidence="4" id="KW-1185">Reference proteome</keyword>
<gene>
    <name evidence="3" type="ORF">NMN56_032000</name>
</gene>
<protein>
    <recommendedName>
        <fullName evidence="5">Large membrane protein</fullName>
    </recommendedName>
</protein>
<keyword evidence="2" id="KW-0812">Transmembrane</keyword>
<feature type="transmembrane region" description="Helical" evidence="2">
    <location>
        <begin position="22"/>
        <end position="42"/>
    </location>
</feature>
<feature type="region of interest" description="Disordered" evidence="1">
    <location>
        <begin position="303"/>
        <end position="359"/>
    </location>
</feature>
<evidence type="ECO:0000256" key="1">
    <source>
        <dbReference type="SAM" id="MobiDB-lite"/>
    </source>
</evidence>
<feature type="compositionally biased region" description="Basic and acidic residues" evidence="1">
    <location>
        <begin position="104"/>
        <end position="120"/>
    </location>
</feature>
<dbReference type="RefSeq" id="WP_274041862.1">
    <property type="nucleotide sequence ID" value="NZ_JANCPR020000041.1"/>
</dbReference>
<feature type="compositionally biased region" description="Gly residues" evidence="1">
    <location>
        <begin position="457"/>
        <end position="468"/>
    </location>
</feature>
<feature type="compositionally biased region" description="Low complexity" evidence="1">
    <location>
        <begin position="410"/>
        <end position="426"/>
    </location>
</feature>
<dbReference type="Proteomes" id="UP001214441">
    <property type="component" value="Unassembled WGS sequence"/>
</dbReference>
<proteinExistence type="predicted"/>
<feature type="region of interest" description="Disordered" evidence="1">
    <location>
        <begin position="1"/>
        <end position="22"/>
    </location>
</feature>
<evidence type="ECO:0000313" key="4">
    <source>
        <dbReference type="Proteomes" id="UP001214441"/>
    </source>
</evidence>
<sequence>MSTDQSPDTEDRPGREPRRRQLTVVGVAAAVLLAGGGGAYWASSASSGGTDEAGQRAGGKKPPQLALDQAAMSVGGRMDIAPGEPMGPRSYRATGELPSGPDHAAVHKADRPVHKGDLTELAKSLGLKGSPQKKPGRWEITPADAGGSVLTAETGDGSGTWMYMDRGALTGECDKTHPQKPEARHKDLPGTPAHGACAKDASAEATKGEPVSKDRARDAVRPALKALGLEEARLKAGSTMGGARMVTVTPKVDGLPTYGWDSTFMVGSDGKVARGAGNWGKAVKGAAYPVQSADATLDALNKESQKHGGHVAVEPCVPPSGAGERPQTGKGQDGPDVRPGCAKEGGKASGGKANKAEPTKVSGAEFGLSLEQSHGKRILVPAWIYDVEQPSGAGGTKVAHPAVEPEFLKSSGTSSGEGTPGTGVPEPAQPPQSAPAEQPGSGSAAPGPPKDGKDSDAGGGGIGAGSGGDAPSQAIESYKNKGRTLTISFWGGVCDKYRATAEESGQAVKVRVKAKDSDSKKVCVKIAKRQTVEVKLDKALGDRKVLDARDGDKLPRT</sequence>
<evidence type="ECO:0000313" key="3">
    <source>
        <dbReference type="EMBL" id="MDJ1136491.1"/>
    </source>
</evidence>
<feature type="region of interest" description="Disordered" evidence="1">
    <location>
        <begin position="172"/>
        <end position="217"/>
    </location>
</feature>
<organism evidence="3 4">
    <name type="scientific">Streptomyces iconiensis</name>
    <dbReference type="NCBI Taxonomy" id="1384038"/>
    <lineage>
        <taxon>Bacteria</taxon>
        <taxon>Bacillati</taxon>
        <taxon>Actinomycetota</taxon>
        <taxon>Actinomycetes</taxon>
        <taxon>Kitasatosporales</taxon>
        <taxon>Streptomycetaceae</taxon>
        <taxon>Streptomyces</taxon>
    </lineage>
</organism>
<evidence type="ECO:0000256" key="2">
    <source>
        <dbReference type="SAM" id="Phobius"/>
    </source>
</evidence>
<accession>A0ABT7A5A4</accession>
<feature type="compositionally biased region" description="Low complexity" evidence="1">
    <location>
        <begin position="434"/>
        <end position="445"/>
    </location>
</feature>
<feature type="region of interest" description="Disordered" evidence="1">
    <location>
        <begin position="405"/>
        <end position="475"/>
    </location>
</feature>
<name>A0ABT7A5A4_9ACTN</name>
<feature type="region of interest" description="Disordered" evidence="1">
    <location>
        <begin position="40"/>
        <end position="150"/>
    </location>
</feature>
<feature type="compositionally biased region" description="Basic and acidic residues" evidence="1">
    <location>
        <begin position="206"/>
        <end position="217"/>
    </location>
</feature>
<keyword evidence="2" id="KW-1133">Transmembrane helix</keyword>